<evidence type="ECO:0000313" key="2">
    <source>
        <dbReference type="EMBL" id="VIP02224.1"/>
    </source>
</evidence>
<evidence type="ECO:0000313" key="3">
    <source>
        <dbReference type="Proteomes" id="UP000464378"/>
    </source>
</evidence>
<evidence type="ECO:0000256" key="1">
    <source>
        <dbReference type="SAM" id="SignalP"/>
    </source>
</evidence>
<dbReference type="RefSeq" id="WP_162657421.1">
    <property type="nucleotide sequence ID" value="NZ_LR593887.1"/>
</dbReference>
<accession>A0A6C2YLG8</accession>
<proteinExistence type="predicted"/>
<sequence>MTMRMPVLMLVLVAISSLMTVPMAKAEHDAKAVSRAEKLLSPASMGKTINNYLHFGTTYRSHGDMVLYNVDNRPTEFALLVTFKWESNGVGTTKVFFFFNSNGAFIGLRVKESDGLFQSPFTAANLTIKLLGEALYEAFKDNMTDGDKQFFRTAIDNADAKSLLELYLVLESRLK</sequence>
<keyword evidence="1" id="KW-0732">Signal</keyword>
<reference evidence="2" key="1">
    <citation type="submission" date="2019-04" db="EMBL/GenBank/DDBJ databases">
        <authorList>
            <consortium name="Science for Life Laboratories"/>
        </authorList>
    </citation>
    <scope>NUCLEOTIDE SEQUENCE</scope>
    <source>
        <strain evidence="2">MBLW1</strain>
    </source>
</reference>
<feature type="chain" id="PRO_5036172737" evidence="1">
    <location>
        <begin position="27"/>
        <end position="175"/>
    </location>
</feature>
<protein>
    <submittedName>
        <fullName evidence="2">Uncharacterized protein</fullName>
    </submittedName>
</protein>
<dbReference type="EMBL" id="LR586016">
    <property type="protein sequence ID" value="VIP02224.1"/>
    <property type="molecule type" value="Genomic_DNA"/>
</dbReference>
<dbReference type="Proteomes" id="UP000464378">
    <property type="component" value="Chromosome"/>
</dbReference>
<dbReference type="AlphaFoldDB" id="A0A6C2YLG8"/>
<dbReference type="EMBL" id="LR593887">
    <property type="protein sequence ID" value="VTS00759.1"/>
    <property type="molecule type" value="Genomic_DNA"/>
</dbReference>
<dbReference type="KEGG" id="tim:GMBLW1_17360"/>
<name>A0A6C2YLG8_9BACT</name>
<gene>
    <name evidence="2" type="ORF">GMBLW1_17360</name>
</gene>
<feature type="signal peptide" evidence="1">
    <location>
        <begin position="1"/>
        <end position="26"/>
    </location>
</feature>
<organism evidence="2">
    <name type="scientific">Tuwongella immobilis</name>
    <dbReference type="NCBI Taxonomy" id="692036"/>
    <lineage>
        <taxon>Bacteria</taxon>
        <taxon>Pseudomonadati</taxon>
        <taxon>Planctomycetota</taxon>
        <taxon>Planctomycetia</taxon>
        <taxon>Gemmatales</taxon>
        <taxon>Gemmataceae</taxon>
        <taxon>Tuwongella</taxon>
    </lineage>
</organism>
<keyword evidence="3" id="KW-1185">Reference proteome</keyword>
<dbReference type="InParanoid" id="A0A6C2YLG8"/>